<organism evidence="2">
    <name type="scientific">Shewanella oncorhynchi</name>
    <dbReference type="NCBI Taxonomy" id="2726434"/>
    <lineage>
        <taxon>Bacteria</taxon>
        <taxon>Pseudomonadati</taxon>
        <taxon>Pseudomonadota</taxon>
        <taxon>Gammaproteobacteria</taxon>
        <taxon>Alteromonadales</taxon>
        <taxon>Shewanellaceae</taxon>
        <taxon>Shewanella</taxon>
    </lineage>
</organism>
<proteinExistence type="predicted"/>
<evidence type="ECO:0000313" key="2">
    <source>
        <dbReference type="EMBL" id="WMB72392.1"/>
    </source>
</evidence>
<dbReference type="KEGG" id="sog:RA178_18530"/>
<dbReference type="AlphaFoldDB" id="A0AA50KD20"/>
<feature type="compositionally biased region" description="Basic and acidic residues" evidence="1">
    <location>
        <begin position="29"/>
        <end position="46"/>
    </location>
</feature>
<dbReference type="Proteomes" id="UP001236800">
    <property type="component" value="Chromosome"/>
</dbReference>
<name>A0AA50KD20_9GAMM</name>
<protein>
    <recommendedName>
        <fullName evidence="3">SMP domain-containing protein</fullName>
    </recommendedName>
</protein>
<dbReference type="GeneID" id="301341223"/>
<reference evidence="2" key="1">
    <citation type="submission" date="2023-08" db="EMBL/GenBank/DDBJ databases">
        <title>Complete genome sequence of Shewanella oncorhynchi Z-P2, a siderophore putrebactin-producing bacterium.</title>
        <authorList>
            <person name="Zhang Y."/>
        </authorList>
    </citation>
    <scope>NUCLEOTIDE SEQUENCE</scope>
    <source>
        <strain evidence="2">Z-P2</strain>
    </source>
</reference>
<dbReference type="RefSeq" id="WP_126492743.1">
    <property type="nucleotide sequence ID" value="NZ_CP132914.1"/>
</dbReference>
<evidence type="ECO:0008006" key="3">
    <source>
        <dbReference type="Google" id="ProtNLM"/>
    </source>
</evidence>
<gene>
    <name evidence="2" type="ORF">RA178_18530</name>
</gene>
<dbReference type="EMBL" id="CP132914">
    <property type="protein sequence ID" value="WMB72392.1"/>
    <property type="molecule type" value="Genomic_DNA"/>
</dbReference>
<accession>A0AA50KD20</accession>
<evidence type="ECO:0000256" key="1">
    <source>
        <dbReference type="SAM" id="MobiDB-lite"/>
    </source>
</evidence>
<sequence length="46" mass="5010">MSNQKTPMTKDDAARIQSANAKKQGGQIPKDHFVGRAQRAAEKNGQ</sequence>
<feature type="region of interest" description="Disordered" evidence="1">
    <location>
        <begin position="1"/>
        <end position="46"/>
    </location>
</feature>